<dbReference type="Proteomes" id="UP000274082">
    <property type="component" value="Chromosome 28"/>
</dbReference>
<gene>
    <name evidence="8" type="ORF">CGC20_13470</name>
    <name evidence="9" type="ORF">CGC21_22125</name>
    <name evidence="7" type="ORF">LDBPK_281300</name>
    <name evidence="5" type="ORF">LdCL_280017600</name>
    <name evidence="6" type="ORF">LDHU3_28.1640</name>
</gene>
<dbReference type="GO" id="GO:0071277">
    <property type="term" value="P:cellular response to calcium ion"/>
    <property type="evidence" value="ECO:0007669"/>
    <property type="project" value="TreeGrafter"/>
</dbReference>
<reference evidence="8" key="5">
    <citation type="submission" date="2019-02" db="EMBL/GenBank/DDBJ databases">
        <title>FDA dAtabase for Regulatory Grade micrObial Sequences (FDA-ARGOS): Supporting development and validation of Infectious Disease Dx tests.</title>
        <authorList>
            <person name="Duncan R."/>
            <person name="Fisher C."/>
            <person name="Tallon L.J."/>
            <person name="Sadzewicz L."/>
            <person name="Sengamalay N."/>
            <person name="Ott S."/>
            <person name="Godinez A."/>
            <person name="Nagaraj S."/>
            <person name="Nadendla S."/>
            <person name="Sichtig H."/>
        </authorList>
    </citation>
    <scope>NUCLEOTIDE SEQUENCE</scope>
    <source>
        <strain evidence="8">FDAARGOS_360</strain>
        <strain evidence="9">FDAARGOS_361</strain>
    </source>
</reference>
<keyword evidence="11" id="KW-1185">Reference proteome</keyword>
<dbReference type="SUPFAM" id="SSF49562">
    <property type="entry name" value="C2 domain (Calcium/lipid-binding domain, CaLB)"/>
    <property type="match status" value="2"/>
</dbReference>
<evidence type="ECO:0000313" key="6">
    <source>
        <dbReference type="EMBL" id="CAC5431511.1"/>
    </source>
</evidence>
<dbReference type="Proteomes" id="UP000318821">
    <property type="component" value="Unassembled WGS sequence"/>
</dbReference>
<evidence type="ECO:0000313" key="10">
    <source>
        <dbReference type="Proteomes" id="UP000008980"/>
    </source>
</evidence>
<dbReference type="Gene3D" id="3.40.50.410">
    <property type="entry name" value="von Willebrand factor, type A domain"/>
    <property type="match status" value="1"/>
</dbReference>
<reference evidence="6" key="8">
    <citation type="submission" date="2020-06" db="EMBL/GenBank/DDBJ databases">
        <authorList>
            <person name="Camacho E."/>
            <person name="Gonzalez-de la Fuente S."/>
            <person name="Rastrojo A."/>
            <person name="Peiro-Pastor R."/>
            <person name="Solana JC."/>
            <person name="Tabera L."/>
            <person name="Gamarro F."/>
            <person name="Carrasco-Ramiro F."/>
            <person name="Requena JM."/>
            <person name="Aguado B."/>
        </authorList>
    </citation>
    <scope>NUCLEOTIDE SEQUENCE</scope>
</reference>
<evidence type="ECO:0000256" key="1">
    <source>
        <dbReference type="ARBA" id="ARBA00009048"/>
    </source>
</evidence>
<dbReference type="PROSITE" id="PS50234">
    <property type="entry name" value="VWFA"/>
    <property type="match status" value="1"/>
</dbReference>
<feature type="domain" description="C2" evidence="3">
    <location>
        <begin position="1"/>
        <end position="109"/>
    </location>
</feature>
<dbReference type="EMBL" id="FR799615">
    <property type="protein sequence ID" value="CBZ35535.1"/>
    <property type="molecule type" value="Genomic_DNA"/>
</dbReference>
<dbReference type="InterPro" id="IPR035892">
    <property type="entry name" value="C2_domain_sf"/>
</dbReference>
<evidence type="ECO:0000313" key="13">
    <source>
        <dbReference type="Proteomes" id="UP000318821"/>
    </source>
</evidence>
<organism evidence="5 11">
    <name type="scientific">Leishmania donovani</name>
    <dbReference type="NCBI Taxonomy" id="5661"/>
    <lineage>
        <taxon>Eukaryota</taxon>
        <taxon>Discoba</taxon>
        <taxon>Euglenozoa</taxon>
        <taxon>Kinetoplastea</taxon>
        <taxon>Metakinetoplastina</taxon>
        <taxon>Trypanosomatida</taxon>
        <taxon>Trypanosomatidae</taxon>
        <taxon>Leishmaniinae</taxon>
        <taxon>Leishmania</taxon>
    </lineage>
</organism>
<dbReference type="Proteomes" id="UP000008980">
    <property type="component" value="Chromosome 28"/>
</dbReference>
<dbReference type="KEGG" id="ldo:LDBPK_281300"/>
<reference evidence="10" key="3">
    <citation type="submission" date="2011-02" db="EMBL/GenBank/DDBJ databases">
        <title>Whole genome sequencing of Leishmania donovani clinical lines reveals dynamic variation related to drug resistance.</title>
        <authorList>
            <person name="Downing T."/>
            <person name="Imamura H."/>
            <person name="Sanders M."/>
            <person name="Decuypere S."/>
            <person name="Hertz-Fowler C."/>
            <person name="Clark T.G."/>
            <person name="Rijal S."/>
            <person name="Sundar S."/>
            <person name="Quail M.A."/>
            <person name="De Doncker S."/>
            <person name="Maes I."/>
            <person name="Vanaerschot M."/>
            <person name="Stark O."/>
            <person name="Schonian G."/>
            <person name="Dujardin J.C."/>
            <person name="Berriman M."/>
        </authorList>
    </citation>
    <scope>NUCLEOTIDE SEQUENCE [LARGE SCALE GENOMIC DNA]</scope>
    <source>
        <strain evidence="10">BPK282A1</strain>
    </source>
</reference>
<dbReference type="InterPro" id="IPR002035">
    <property type="entry name" value="VWF_A"/>
</dbReference>
<dbReference type="SMART" id="SM00239">
    <property type="entry name" value="C2"/>
    <property type="match status" value="2"/>
</dbReference>
<dbReference type="GO" id="GO:0005886">
    <property type="term" value="C:plasma membrane"/>
    <property type="evidence" value="ECO:0007669"/>
    <property type="project" value="TreeGrafter"/>
</dbReference>
<dbReference type="OrthoDB" id="260105at2759"/>
<evidence type="ECO:0000313" key="7">
    <source>
        <dbReference type="EMBL" id="CBZ35535.1"/>
    </source>
</evidence>
<dbReference type="Gene3D" id="2.60.40.150">
    <property type="entry name" value="C2 domain"/>
    <property type="match status" value="2"/>
</dbReference>
<dbReference type="InterPro" id="IPR037768">
    <property type="entry name" value="C2B_Copine"/>
</dbReference>
<feature type="domain" description="VWFA" evidence="4">
    <location>
        <begin position="275"/>
        <end position="490"/>
    </location>
</feature>
<feature type="domain" description="C2" evidence="3">
    <location>
        <begin position="111"/>
        <end position="237"/>
    </location>
</feature>
<keyword evidence="2" id="KW-0677">Repeat</keyword>
<dbReference type="GeneID" id="13386965"/>
<dbReference type="Proteomes" id="UP000318447">
    <property type="component" value="Unassembled WGS sequence"/>
</dbReference>
<protein>
    <submittedName>
        <fullName evidence="8">Copine family protein</fullName>
    </submittedName>
    <submittedName>
        <fullName evidence="5">Copine i-like protein</fullName>
    </submittedName>
    <submittedName>
        <fullName evidence="6">Copine_i-like_protein/GeneDB:LmjF.28.1190</fullName>
    </submittedName>
</protein>
<accession>A0A3S7X1G3</accession>
<dbReference type="FunFam" id="2.60.40.150:FF:000326">
    <property type="entry name" value="Copine i-like protein"/>
    <property type="match status" value="1"/>
</dbReference>
<dbReference type="PANTHER" id="PTHR10857">
    <property type="entry name" value="COPINE"/>
    <property type="match status" value="1"/>
</dbReference>
<dbReference type="InterPro" id="IPR010734">
    <property type="entry name" value="Copine_C"/>
</dbReference>
<dbReference type="InterPro" id="IPR036465">
    <property type="entry name" value="vWFA_dom_sf"/>
</dbReference>
<dbReference type="OMA" id="EMAAQCV"/>
<dbReference type="PANTHER" id="PTHR10857:SF106">
    <property type="entry name" value="C2 DOMAIN-CONTAINING PROTEIN"/>
    <property type="match status" value="1"/>
</dbReference>
<dbReference type="VEuPathDB" id="TriTrypDB:LdBPK_281300.1"/>
<evidence type="ECO:0000313" key="9">
    <source>
        <dbReference type="EMBL" id="TPP54266.1"/>
    </source>
</evidence>
<dbReference type="Pfam" id="PF00168">
    <property type="entry name" value="C2"/>
    <property type="match status" value="2"/>
</dbReference>
<dbReference type="SUPFAM" id="SSF53300">
    <property type="entry name" value="vWA-like"/>
    <property type="match status" value="1"/>
</dbReference>
<comment type="similarity">
    <text evidence="1">Belongs to the copine family.</text>
</comment>
<name>A0A3S7X1G3_LEIDO</name>
<dbReference type="Proteomes" id="UP000601710">
    <property type="component" value="Chromosome 28"/>
</dbReference>
<dbReference type="VEuPathDB" id="TriTrypDB:LdCL_280017600"/>
<dbReference type="Pfam" id="PF07002">
    <property type="entry name" value="Copine"/>
    <property type="match status" value="1"/>
</dbReference>
<dbReference type="FunFam" id="2.60.40.150:FF:000419">
    <property type="entry name" value="Copine i-like protein"/>
    <property type="match status" value="1"/>
</dbReference>
<dbReference type="VEuPathDB" id="TriTrypDB:LDHU3_28.1640"/>
<reference evidence="12" key="7">
    <citation type="submission" date="2019-02" db="EMBL/GenBank/DDBJ databases">
        <title>FDA dAtabase for Regulatory Grade micrObial Sequences (FDA-ARGOS): Supporting development and validation of Infectious Disease Dx tests.</title>
        <authorList>
            <person name="Duncan R."/>
            <person name="Fisher C."/>
            <person name="Tallon L."/>
            <person name="Sadzewicz L."/>
            <person name="Sengamalay N."/>
            <person name="Ott S."/>
            <person name="Godinez A."/>
            <person name="Nagaraj S."/>
            <person name="Vavikolanu K."/>
            <person name="Nadendla S."/>
            <person name="Aluvathingal J."/>
            <person name="Sichtig H."/>
        </authorList>
    </citation>
    <scope>NUCLEOTIDE SEQUENCE [LARGE SCALE GENOMIC DNA]</scope>
    <source>
        <strain evidence="12">FDAARGOS_361</strain>
    </source>
</reference>
<dbReference type="EMBL" id="CP029527">
    <property type="protein sequence ID" value="AYU80280.1"/>
    <property type="molecule type" value="Genomic_DNA"/>
</dbReference>
<reference evidence="7" key="2">
    <citation type="submission" date="2011-01" db="EMBL/GenBank/DDBJ databases">
        <authorList>
            <person name="Zhao B.P."/>
            <person name="Ren Z.A."/>
            <person name="Li C.D."/>
        </authorList>
    </citation>
    <scope>NUCLEOTIDE SEQUENCE</scope>
    <source>
        <strain evidence="7">BPK282A1</strain>
    </source>
</reference>
<dbReference type="CDD" id="cd04047">
    <property type="entry name" value="C2B_Copine"/>
    <property type="match status" value="1"/>
</dbReference>
<reference evidence="13" key="6">
    <citation type="submission" date="2019-02" db="EMBL/GenBank/DDBJ databases">
        <title>FDA dAtabase for Regulatory Grade micrObial Sequences (FDA-ARGOS): Supporting development and validation of Infectious Disease Dx tests.</title>
        <authorList>
            <person name="Duncan R."/>
            <person name="Fisher C."/>
            <person name="Tallon L."/>
            <person name="Sadzewicz L."/>
            <person name="Sengamalay N."/>
            <person name="Ott S."/>
            <person name="Godinez A."/>
            <person name="Nagaraj S."/>
            <person name="Vavikolanu K."/>
            <person name="Vyas G."/>
            <person name="Nadendla S."/>
            <person name="Aluvathingal J."/>
            <person name="Sichtig H."/>
        </authorList>
    </citation>
    <scope>NUCLEOTIDE SEQUENCE [LARGE SCALE GENOMIC DNA]</scope>
    <source>
        <strain evidence="13">FDAARGOS_360</strain>
    </source>
</reference>
<dbReference type="InterPro" id="IPR000008">
    <property type="entry name" value="C2_dom"/>
</dbReference>
<reference evidence="5 11" key="4">
    <citation type="journal article" date="2018" name="Sci. Rep.">
        <title>A complete Leishmania donovani reference genome identifies novel genetic variations associated with virulence.</title>
        <authorList>
            <person name="Lypaczewski P."/>
            <person name="Hoshizaki J."/>
            <person name="Zhang W.-W."/>
            <person name="McCall L.-I."/>
            <person name="Torcivia-Rodriguez J."/>
            <person name="Simonyan V."/>
            <person name="Kaur A."/>
            <person name="Dewar K."/>
            <person name="Matlashewski G."/>
        </authorList>
    </citation>
    <scope>NUCLEOTIDE SEQUENCE [LARGE SCALE GENOMIC DNA]</scope>
    <source>
        <strain evidence="5 11">LdCL</strain>
    </source>
</reference>
<reference evidence="7 10" key="1">
    <citation type="journal article" date="2011" name="Genome Res.">
        <title>Whole genome sequencing of multiple Leishmania donovani clinical isolates provides insights into population structure and mechanisms of drug resistance.</title>
        <authorList>
            <person name="Downing T."/>
            <person name="Imamura H."/>
            <person name="Decuypere S."/>
            <person name="Clark T.G."/>
            <person name="Coombs G.H."/>
            <person name="Cotton J.A."/>
            <person name="Hilley J.D."/>
            <person name="de Doncker S."/>
            <person name="Maes I."/>
            <person name="Mottram J.C."/>
            <person name="Quail M.A."/>
            <person name="Rijal S."/>
            <person name="Sanders M."/>
            <person name="Schonian G."/>
            <person name="Stark O."/>
            <person name="Sundar S."/>
            <person name="Vanaerschot M."/>
            <person name="Hertz-Fowler C."/>
            <person name="Dujardin J.C."/>
            <person name="Berriman M."/>
        </authorList>
    </citation>
    <scope>NUCLEOTIDE SEQUENCE [LARGE SCALE GENOMIC DNA]</scope>
    <source>
        <strain evidence="7 10">BPK282A1</strain>
    </source>
</reference>
<dbReference type="AlphaFoldDB" id="A0A3S7X1G3"/>
<dbReference type="SMR" id="A0A3S7X1G3"/>
<evidence type="ECO:0000313" key="11">
    <source>
        <dbReference type="Proteomes" id="UP000274082"/>
    </source>
</evidence>
<evidence type="ECO:0000313" key="5">
    <source>
        <dbReference type="EMBL" id="AYU80280.1"/>
    </source>
</evidence>
<evidence type="ECO:0000259" key="4">
    <source>
        <dbReference type="PROSITE" id="PS50234"/>
    </source>
</evidence>
<dbReference type="EMBL" id="LR812648">
    <property type="protein sequence ID" value="CAC5431511.1"/>
    <property type="molecule type" value="Genomic_DNA"/>
</dbReference>
<dbReference type="RefSeq" id="XP_003862229.1">
    <property type="nucleotide sequence ID" value="XM_003862181.1"/>
</dbReference>
<evidence type="ECO:0000313" key="12">
    <source>
        <dbReference type="Proteomes" id="UP000318447"/>
    </source>
</evidence>
<dbReference type="InterPro" id="IPR045052">
    <property type="entry name" value="Copine"/>
</dbReference>
<evidence type="ECO:0000259" key="3">
    <source>
        <dbReference type="PROSITE" id="PS50004"/>
    </source>
</evidence>
<dbReference type="SMART" id="SM00327">
    <property type="entry name" value="VWA"/>
    <property type="match status" value="1"/>
</dbReference>
<dbReference type="CDD" id="cd04048">
    <property type="entry name" value="C2A_Copine"/>
    <property type="match status" value="1"/>
</dbReference>
<accession>E9BJK1</accession>
<sequence>MKSISTTVQLYIKCSHLLDKDTTSKSDPYVTVFDTTDGGKVCVGRTEVIKNNLNPEFHTCISVTYFFEIRQIMRVEVWDSDKDKPDDLLGVAEFALGRLLSSRGSTLTLSLGGKSTVTLTASYVGSQRGTIGVTFRGRSLKKMDLFGKSDPYFVLSRLLPSGQRVTVYKSEVVKNTLNPQWRPTRTIDLVELCGGDFVSPCIHFECFDQDPGEDESIGSFVITGVELLAASGKEFELVVERKGKRKSHGFIAVTRCDYVRSYDFLEYLQAGMALNIAFSIDFTGSNGPPSDPRSLHFYNPHHPNSYIRAMLAVSTVVQEYDSDRMFPVYGFGAVAPFTNGTSHFFPLSGNPSNAYLNGMQAVVDTYAGLLPTLQFSGPTNFAPTIRTITDGARRMRGVYTILLILTDGTITDMHDTIDAIVAADDAPLSIVIIGVGRADFSAMVQLDGDGGVLRDRSNRPARRDLVQFVSFSEFEGKNPAMLAAAVLLEIPKQVEMWGRIVHATPGHF</sequence>
<dbReference type="EMBL" id="RHLC01000012">
    <property type="protein sequence ID" value="TPP54266.1"/>
    <property type="molecule type" value="Genomic_DNA"/>
</dbReference>
<evidence type="ECO:0000256" key="2">
    <source>
        <dbReference type="ARBA" id="ARBA00022737"/>
    </source>
</evidence>
<proteinExistence type="inferred from homology"/>
<evidence type="ECO:0000313" key="8">
    <source>
        <dbReference type="EMBL" id="TPP40509.1"/>
    </source>
</evidence>
<dbReference type="EMBL" id="RHLD01000012">
    <property type="protein sequence ID" value="TPP40509.1"/>
    <property type="molecule type" value="Genomic_DNA"/>
</dbReference>
<dbReference type="PROSITE" id="PS50004">
    <property type="entry name" value="C2"/>
    <property type="match status" value="2"/>
</dbReference>
<dbReference type="GO" id="GO:0005544">
    <property type="term" value="F:calcium-dependent phospholipid binding"/>
    <property type="evidence" value="ECO:0007669"/>
    <property type="project" value="InterPro"/>
</dbReference>